<protein>
    <submittedName>
        <fullName evidence="1">Uncharacterized protein</fullName>
    </submittedName>
</protein>
<evidence type="ECO:0000313" key="1">
    <source>
        <dbReference type="EMBL" id="CAJ2002139.1"/>
    </source>
</evidence>
<accession>A0ABC8QJR8</accession>
<gene>
    <name evidence="1" type="ORF">CCFV1_ORF093</name>
</gene>
<dbReference type="EMBL" id="CAUOPR010000001">
    <property type="protein sequence ID" value="CAJ2002139.1"/>
    <property type="molecule type" value="Genomic_DNA"/>
</dbReference>
<organism evidence="1 2">
    <name type="scientific">Cotesia congregata filamentous virus 1</name>
    <dbReference type="NCBI Taxonomy" id="3064291"/>
    <lineage>
        <taxon>Viruses</taxon>
        <taxon>Viruses incertae sedis</taxon>
        <taxon>Naldaviricetes</taxon>
        <taxon>Lefavirales</taxon>
        <taxon>Filamentoviridae</taxon>
        <taxon>Betafilamentovirus</taxon>
        <taxon>Betafilamentovirus cocongregatae</taxon>
    </lineage>
</organism>
<dbReference type="Proteomes" id="UP001642380">
    <property type="component" value="Unassembled WGS sequence"/>
</dbReference>
<comment type="caution">
    <text evidence="1">The sequence shown here is derived from an EMBL/GenBank/DDBJ whole genome shotgun (WGS) entry which is preliminary data.</text>
</comment>
<keyword evidence="2" id="KW-1185">Reference proteome</keyword>
<sequence length="217" mass="24962">MEMSPTIKQTIFDIHTKTSEIKQILDSDSLTTMKNDLIFELKKNYEAIESFKTAEFDNINRCIRDVNQNKMDLNKKIDDLMLSEKENFTTATEKITTDLKSSLETKFEELLKKQSDDLKKDMPEMFKETKTDVTSIKSAIETLNSENYKDELKNKFIESIASTDGPFLKNLLTALEHTITSKVETKIVETITNQMLQKLSILSDIKTVVDQIASERV</sequence>
<reference evidence="1 2" key="1">
    <citation type="submission" date="2024-01" db="EMBL/GenBank/DDBJ databases">
        <authorList>
            <person name="Guinet B."/>
        </authorList>
    </citation>
    <scope>NUCLEOTIDE SEQUENCE [LARGE SCALE GENOMIC DNA]</scope>
</reference>
<evidence type="ECO:0000313" key="2">
    <source>
        <dbReference type="Proteomes" id="UP001642380"/>
    </source>
</evidence>
<name>A0ABC8QJR8_9VIRU</name>
<proteinExistence type="predicted"/>